<feature type="compositionally biased region" description="Basic residues" evidence="1">
    <location>
        <begin position="333"/>
        <end position="342"/>
    </location>
</feature>
<dbReference type="Proteomes" id="UP000828390">
    <property type="component" value="Unassembled WGS sequence"/>
</dbReference>
<sequence length="361" mass="40401">MTVEVSGTVLSALLYNISSGPGNSMGFLLGEIVENLKDTISDSQINNVHLETKIYVYDSVQCSSNWLCYSNQKDTLNKIITALQSSRDQKIIGWYSFRRNSSLRPSFRERLTHKDLLESLQIDENQFLFLLASEKAKANMSTLKFDHCFLHCVESKFKKLPISVLNLGDTTATEYRHGTSHTALTHQGSLNCIMQKHQEKFLKSTGMVAVDNVKALNVDISRSLDRLSKLVIESEKQKNELEKELRQLKHQISHRQGQITASTGISVAVKPSHSVSSPTVDELLFMDTADSESSASECNSFNASSEYCSGKSPEDHSRSAIQSDDDILNPLYKIKHTTRGSNHRNYDKSSPEVEPSSSPVY</sequence>
<dbReference type="GO" id="GO:0090307">
    <property type="term" value="P:mitotic spindle assembly"/>
    <property type="evidence" value="ECO:0007669"/>
    <property type="project" value="TreeGrafter"/>
</dbReference>
<dbReference type="Pfam" id="PF21125">
    <property type="entry name" value="MPN_2A_DUB_like"/>
    <property type="match status" value="1"/>
</dbReference>
<dbReference type="GO" id="GO:0008608">
    <property type="term" value="P:attachment of spindle microtubules to kinetochore"/>
    <property type="evidence" value="ECO:0007669"/>
    <property type="project" value="TreeGrafter"/>
</dbReference>
<dbReference type="GO" id="GO:0008017">
    <property type="term" value="F:microtubule binding"/>
    <property type="evidence" value="ECO:0007669"/>
    <property type="project" value="TreeGrafter"/>
</dbReference>
<dbReference type="PRINTS" id="PR02051">
    <property type="entry name" value="PROTEINF175"/>
</dbReference>
<feature type="compositionally biased region" description="Polar residues" evidence="1">
    <location>
        <begin position="254"/>
        <end position="265"/>
    </location>
</feature>
<feature type="region of interest" description="Disordered" evidence="1">
    <location>
        <begin position="253"/>
        <end position="273"/>
    </location>
</feature>
<gene>
    <name evidence="2" type="ORF">DPMN_165317</name>
</gene>
<feature type="region of interest" description="Disordered" evidence="1">
    <location>
        <begin position="295"/>
        <end position="361"/>
    </location>
</feature>
<organism evidence="2 3">
    <name type="scientific">Dreissena polymorpha</name>
    <name type="common">Zebra mussel</name>
    <name type="synonym">Mytilus polymorpha</name>
    <dbReference type="NCBI Taxonomy" id="45954"/>
    <lineage>
        <taxon>Eukaryota</taxon>
        <taxon>Metazoa</taxon>
        <taxon>Spiralia</taxon>
        <taxon>Lophotrochozoa</taxon>
        <taxon>Mollusca</taxon>
        <taxon>Bivalvia</taxon>
        <taxon>Autobranchia</taxon>
        <taxon>Heteroconchia</taxon>
        <taxon>Euheterodonta</taxon>
        <taxon>Imparidentia</taxon>
        <taxon>Neoheterodontei</taxon>
        <taxon>Myida</taxon>
        <taxon>Dreissenoidea</taxon>
        <taxon>Dreissenidae</taxon>
        <taxon>Dreissena</taxon>
    </lineage>
</organism>
<evidence type="ECO:0000313" key="3">
    <source>
        <dbReference type="Proteomes" id="UP000828390"/>
    </source>
</evidence>
<dbReference type="PANTHER" id="PTHR31728">
    <property type="entry name" value="ABRAXAS FAMILY MEMBER"/>
    <property type="match status" value="1"/>
</dbReference>
<dbReference type="EMBL" id="JAIWYP010000008">
    <property type="protein sequence ID" value="KAH3787197.1"/>
    <property type="molecule type" value="Genomic_DNA"/>
</dbReference>
<protein>
    <submittedName>
        <fullName evidence="2">Uncharacterized protein</fullName>
    </submittedName>
</protein>
<keyword evidence="3" id="KW-1185">Reference proteome</keyword>
<feature type="compositionally biased region" description="Polar residues" evidence="1">
    <location>
        <begin position="295"/>
        <end position="307"/>
    </location>
</feature>
<dbReference type="GO" id="GO:0005634">
    <property type="term" value="C:nucleus"/>
    <property type="evidence" value="ECO:0007669"/>
    <property type="project" value="TreeGrafter"/>
</dbReference>
<name>A0A9D4EVV5_DREPO</name>
<dbReference type="AlphaFoldDB" id="A0A9D4EVV5"/>
<proteinExistence type="predicted"/>
<dbReference type="OrthoDB" id="6358435at2759"/>
<accession>A0A9D4EVV5</accession>
<comment type="caution">
    <text evidence="2">The sequence shown here is derived from an EMBL/GenBank/DDBJ whole genome shotgun (WGS) entry which is preliminary data.</text>
</comment>
<dbReference type="InterPro" id="IPR023238">
    <property type="entry name" value="FAM175"/>
</dbReference>
<dbReference type="GO" id="GO:0070536">
    <property type="term" value="P:protein K63-linked deubiquitination"/>
    <property type="evidence" value="ECO:0007669"/>
    <property type="project" value="TreeGrafter"/>
</dbReference>
<dbReference type="GO" id="GO:0031593">
    <property type="term" value="F:polyubiquitin modification-dependent protein binding"/>
    <property type="evidence" value="ECO:0007669"/>
    <property type="project" value="TreeGrafter"/>
</dbReference>
<evidence type="ECO:0000313" key="2">
    <source>
        <dbReference type="EMBL" id="KAH3787197.1"/>
    </source>
</evidence>
<evidence type="ECO:0000256" key="1">
    <source>
        <dbReference type="SAM" id="MobiDB-lite"/>
    </source>
</evidence>
<dbReference type="PANTHER" id="PTHR31728:SF5">
    <property type="entry name" value="OS07G0540200 PROTEIN"/>
    <property type="match status" value="1"/>
</dbReference>
<dbReference type="CDD" id="cd23519">
    <property type="entry name" value="Abraxas-like_domain"/>
    <property type="match status" value="1"/>
</dbReference>
<reference evidence="2" key="2">
    <citation type="submission" date="2020-11" db="EMBL/GenBank/DDBJ databases">
        <authorList>
            <person name="McCartney M.A."/>
            <person name="Auch B."/>
            <person name="Kono T."/>
            <person name="Mallez S."/>
            <person name="Becker A."/>
            <person name="Gohl D.M."/>
            <person name="Silverstein K.A.T."/>
            <person name="Koren S."/>
            <person name="Bechman K.B."/>
            <person name="Herman A."/>
            <person name="Abrahante J.E."/>
            <person name="Garbe J."/>
        </authorList>
    </citation>
    <scope>NUCLEOTIDE SEQUENCE</scope>
    <source>
        <strain evidence="2">Duluth1</strain>
        <tissue evidence="2">Whole animal</tissue>
    </source>
</reference>
<reference evidence="2" key="1">
    <citation type="journal article" date="2019" name="bioRxiv">
        <title>The Genome of the Zebra Mussel, Dreissena polymorpha: A Resource for Invasive Species Research.</title>
        <authorList>
            <person name="McCartney M.A."/>
            <person name="Auch B."/>
            <person name="Kono T."/>
            <person name="Mallez S."/>
            <person name="Zhang Y."/>
            <person name="Obille A."/>
            <person name="Becker A."/>
            <person name="Abrahante J.E."/>
            <person name="Garbe J."/>
            <person name="Badalamenti J.P."/>
            <person name="Herman A."/>
            <person name="Mangelson H."/>
            <person name="Liachko I."/>
            <person name="Sullivan S."/>
            <person name="Sone E.D."/>
            <person name="Koren S."/>
            <person name="Silverstein K.A.T."/>
            <person name="Beckman K.B."/>
            <person name="Gohl D.M."/>
        </authorList>
    </citation>
    <scope>NUCLEOTIDE SEQUENCE</scope>
    <source>
        <strain evidence="2">Duluth1</strain>
        <tissue evidence="2">Whole animal</tissue>
    </source>
</reference>
<feature type="compositionally biased region" description="Low complexity" evidence="1">
    <location>
        <begin position="352"/>
        <end position="361"/>
    </location>
</feature>